<protein>
    <submittedName>
        <fullName evidence="1">Uncharacterized protein</fullName>
    </submittedName>
</protein>
<organism evidence="1 2">
    <name type="scientific">Hibiscus sabdariffa</name>
    <name type="common">roselle</name>
    <dbReference type="NCBI Taxonomy" id="183260"/>
    <lineage>
        <taxon>Eukaryota</taxon>
        <taxon>Viridiplantae</taxon>
        <taxon>Streptophyta</taxon>
        <taxon>Embryophyta</taxon>
        <taxon>Tracheophyta</taxon>
        <taxon>Spermatophyta</taxon>
        <taxon>Magnoliopsida</taxon>
        <taxon>eudicotyledons</taxon>
        <taxon>Gunneridae</taxon>
        <taxon>Pentapetalae</taxon>
        <taxon>rosids</taxon>
        <taxon>malvids</taxon>
        <taxon>Malvales</taxon>
        <taxon>Malvaceae</taxon>
        <taxon>Malvoideae</taxon>
        <taxon>Hibiscus</taxon>
    </lineage>
</organism>
<comment type="caution">
    <text evidence="1">The sequence shown here is derived from an EMBL/GenBank/DDBJ whole genome shotgun (WGS) entry which is preliminary data.</text>
</comment>
<evidence type="ECO:0000313" key="2">
    <source>
        <dbReference type="Proteomes" id="UP001396334"/>
    </source>
</evidence>
<sequence length="144" mass="15646">MPNSSYYSTYLLPLPPPITTTATVTTVLRSPLHFKLSQKSSTPIPTTSPLIGSARTGTSPTSLASFPISHSFTSAATASVASYHKHHRASSKGRCCLNSSLGILMPYLSTTTSSPTWYPSQFRCKHDLDVAFDDHRNCLPEKPM</sequence>
<proteinExistence type="predicted"/>
<gene>
    <name evidence="1" type="ORF">V6N11_038257</name>
</gene>
<accession>A0ABR2SKA1</accession>
<evidence type="ECO:0000313" key="1">
    <source>
        <dbReference type="EMBL" id="KAK9025388.1"/>
    </source>
</evidence>
<reference evidence="1 2" key="1">
    <citation type="journal article" date="2024" name="G3 (Bethesda)">
        <title>Genome assembly of Hibiscus sabdariffa L. provides insights into metabolisms of medicinal natural products.</title>
        <authorList>
            <person name="Kim T."/>
        </authorList>
    </citation>
    <scope>NUCLEOTIDE SEQUENCE [LARGE SCALE GENOMIC DNA]</scope>
    <source>
        <strain evidence="1">TK-2024</strain>
        <tissue evidence="1">Old leaves</tissue>
    </source>
</reference>
<dbReference type="EMBL" id="JBBPBN010000013">
    <property type="protein sequence ID" value="KAK9025388.1"/>
    <property type="molecule type" value="Genomic_DNA"/>
</dbReference>
<keyword evidence="2" id="KW-1185">Reference proteome</keyword>
<name>A0ABR2SKA1_9ROSI</name>
<dbReference type="Proteomes" id="UP001396334">
    <property type="component" value="Unassembled WGS sequence"/>
</dbReference>